<protein>
    <recommendedName>
        <fullName evidence="2">HD domain-containing protein</fullName>
    </recommendedName>
</protein>
<dbReference type="SUPFAM" id="SSF109604">
    <property type="entry name" value="HD-domain/PDEase-like"/>
    <property type="match status" value="1"/>
</dbReference>
<feature type="non-terminal residue" evidence="1">
    <location>
        <position position="1"/>
    </location>
</feature>
<accession>A0A0F8ZH15</accession>
<proteinExistence type="predicted"/>
<dbReference type="AlphaFoldDB" id="A0A0F8ZH15"/>
<reference evidence="1" key="1">
    <citation type="journal article" date="2015" name="Nature">
        <title>Complex archaea that bridge the gap between prokaryotes and eukaryotes.</title>
        <authorList>
            <person name="Spang A."/>
            <person name="Saw J.H."/>
            <person name="Jorgensen S.L."/>
            <person name="Zaremba-Niedzwiedzka K."/>
            <person name="Martijn J."/>
            <person name="Lind A.E."/>
            <person name="van Eijk R."/>
            <person name="Schleper C."/>
            <person name="Guy L."/>
            <person name="Ettema T.J."/>
        </authorList>
    </citation>
    <scope>NUCLEOTIDE SEQUENCE</scope>
</reference>
<dbReference type="EMBL" id="LAZR01051371">
    <property type="protein sequence ID" value="KKK85300.1"/>
    <property type="molecule type" value="Genomic_DNA"/>
</dbReference>
<comment type="caution">
    <text evidence="1">The sequence shown here is derived from an EMBL/GenBank/DDBJ whole genome shotgun (WGS) entry which is preliminary data.</text>
</comment>
<evidence type="ECO:0008006" key="2">
    <source>
        <dbReference type="Google" id="ProtNLM"/>
    </source>
</evidence>
<organism evidence="1">
    <name type="scientific">marine sediment metagenome</name>
    <dbReference type="NCBI Taxonomy" id="412755"/>
    <lineage>
        <taxon>unclassified sequences</taxon>
        <taxon>metagenomes</taxon>
        <taxon>ecological metagenomes</taxon>
    </lineage>
</organism>
<name>A0A0F8ZH15_9ZZZZ</name>
<sequence>AGQWMQTSLGGRFFPLDPRPKEVHISDIANGLALDCRYAGQGAVDRYYSVAEHSFHMTCYAQRLSWPPGALLSTLLHDAAEAYLNDLPRAVKRAVGTGYTWVEGRVQAAVEQKFGIEQEAKEWKSKIKILDNRIIANEKAAIMRHLQPWAFDQYAPLDGVIIHCWNPPQAKKAFLELYQSICVAGNLNIEGYEL</sequence>
<evidence type="ECO:0000313" key="1">
    <source>
        <dbReference type="EMBL" id="KKK85300.1"/>
    </source>
</evidence>
<dbReference type="Gene3D" id="1.10.3210.10">
    <property type="entry name" value="Hypothetical protein af1432"/>
    <property type="match status" value="1"/>
</dbReference>
<gene>
    <name evidence="1" type="ORF">LCGC14_2774650</name>
</gene>